<keyword evidence="1" id="KW-0472">Membrane</keyword>
<feature type="transmembrane region" description="Helical" evidence="1">
    <location>
        <begin position="339"/>
        <end position="358"/>
    </location>
</feature>
<feature type="transmembrane region" description="Helical" evidence="1">
    <location>
        <begin position="12"/>
        <end position="30"/>
    </location>
</feature>
<dbReference type="STRING" id="1121322.SAMN02745136_03059"/>
<organism evidence="2 3">
    <name type="scientific">Anaerocolumna jejuensis DSM 15929</name>
    <dbReference type="NCBI Taxonomy" id="1121322"/>
    <lineage>
        <taxon>Bacteria</taxon>
        <taxon>Bacillati</taxon>
        <taxon>Bacillota</taxon>
        <taxon>Clostridia</taxon>
        <taxon>Lachnospirales</taxon>
        <taxon>Lachnospiraceae</taxon>
        <taxon>Anaerocolumna</taxon>
    </lineage>
</organism>
<dbReference type="EMBL" id="FRAC01000015">
    <property type="protein sequence ID" value="SHK67814.1"/>
    <property type="molecule type" value="Genomic_DNA"/>
</dbReference>
<keyword evidence="1" id="KW-1133">Transmembrane helix</keyword>
<name>A0A1M6UF30_9FIRM</name>
<dbReference type="RefSeq" id="WP_073277451.1">
    <property type="nucleotide sequence ID" value="NZ_FRAC01000015.1"/>
</dbReference>
<feature type="transmembrane region" description="Helical" evidence="1">
    <location>
        <begin position="103"/>
        <end position="124"/>
    </location>
</feature>
<evidence type="ECO:0000313" key="3">
    <source>
        <dbReference type="Proteomes" id="UP000184386"/>
    </source>
</evidence>
<feature type="transmembrane region" description="Helical" evidence="1">
    <location>
        <begin position="600"/>
        <end position="622"/>
    </location>
</feature>
<dbReference type="Proteomes" id="UP000184386">
    <property type="component" value="Unassembled WGS sequence"/>
</dbReference>
<feature type="transmembrane region" description="Helical" evidence="1">
    <location>
        <begin position="562"/>
        <end position="579"/>
    </location>
</feature>
<keyword evidence="1" id="KW-0812">Transmembrane</keyword>
<dbReference type="InterPro" id="IPR046062">
    <property type="entry name" value="DUF6020"/>
</dbReference>
<keyword evidence="3" id="KW-1185">Reference proteome</keyword>
<accession>A0A1M6UF30</accession>
<feature type="transmembrane region" description="Helical" evidence="1">
    <location>
        <begin position="509"/>
        <end position="528"/>
    </location>
</feature>
<reference evidence="2 3" key="1">
    <citation type="submission" date="2016-11" db="EMBL/GenBank/DDBJ databases">
        <authorList>
            <person name="Jaros S."/>
            <person name="Januszkiewicz K."/>
            <person name="Wedrychowicz H."/>
        </authorList>
    </citation>
    <scope>NUCLEOTIDE SEQUENCE [LARGE SCALE GENOMIC DNA]</scope>
    <source>
        <strain evidence="2 3">DSM 15929</strain>
    </source>
</reference>
<feature type="transmembrane region" description="Helical" evidence="1">
    <location>
        <begin position="537"/>
        <end position="556"/>
    </location>
</feature>
<sequence length="765" mass="86053">MYFKTLFANNCKTYKLLAFSVIAVATINTFEKFGNSNMVLISLVAIIIGLCYRKMLSLNVMRREKIIVGFYSVFLSLAIIAGHEVHYSEMRSGISENFIDLDISSILTGFSLAILTFPVLVNIVELIKKHRINELDHNVINVKPLFIVSWIIIFISWLPYLLTFYPAGVVGDGAVTLEYSLQDGIPSNNHWVILYILLLRLFIYVGRLISQDINVALFLYAITESVVYSAVCAVTVATIRKKGAPRLIAYVSLCIYALSGFFASYSMTLWKDGIFSAAVVLLVLLFWDYPKDKLVSIGYCIRFAAISLFICFWRNNGTYVLILCIIGIAILLGKKAKRLIVTGIIVACMALIIQGPIYNMLGIGKDSLIESFSVPLQQIAAVVSEGGALSDEQAEIIYSVMPRETWMKNYCPTLSDDIKNAVDAVYLKNHLGDFLKVWAQLLMPHFSTYVKAYLMQMLGFWQPGVFQGNYWDYWLGIQDLYNRGYQATDLIQSITGISIEGLLLDRMQFIPSGTMVWLLLFSGVVVACQDSYRRKRMFVMLPLIASWGIIMIAAPIAYAYRYIVMIPMAFPVIFLLPFIDETKQQVIYERDIQGNCLRTINTKILCATFVITFFCLCVNVGAKTHVIERYRGGEFVINLAGDEYNASDYVKSGLSGNEGMFSWTDGDCVAFEIPANNKYKNLKVDLSVLGTFDGKKSYVIKQNENVVSEGSINGSGEIIFYAKVNDKKLKFDLYLPDAEVISEVQPDNADTRKVSFQLVKMTISE</sequence>
<evidence type="ECO:0000256" key="1">
    <source>
        <dbReference type="SAM" id="Phobius"/>
    </source>
</evidence>
<proteinExistence type="predicted"/>
<feature type="transmembrane region" description="Helical" evidence="1">
    <location>
        <begin position="190"/>
        <end position="209"/>
    </location>
</feature>
<feature type="transmembrane region" description="Helical" evidence="1">
    <location>
        <begin position="65"/>
        <end position="83"/>
    </location>
</feature>
<feature type="transmembrane region" description="Helical" evidence="1">
    <location>
        <begin position="316"/>
        <end position="332"/>
    </location>
</feature>
<dbReference type="OrthoDB" id="2137478at2"/>
<feature type="transmembrane region" description="Helical" evidence="1">
    <location>
        <begin position="36"/>
        <end position="53"/>
    </location>
</feature>
<evidence type="ECO:0000313" key="2">
    <source>
        <dbReference type="EMBL" id="SHK67814.1"/>
    </source>
</evidence>
<dbReference type="Pfam" id="PF19484">
    <property type="entry name" value="DUF6020"/>
    <property type="match status" value="1"/>
</dbReference>
<dbReference type="AlphaFoldDB" id="A0A1M6UF30"/>
<feature type="transmembrane region" description="Helical" evidence="1">
    <location>
        <begin position="145"/>
        <end position="170"/>
    </location>
</feature>
<gene>
    <name evidence="2" type="ORF">SAMN02745136_03059</name>
</gene>
<feature type="transmembrane region" description="Helical" evidence="1">
    <location>
        <begin position="269"/>
        <end position="287"/>
    </location>
</feature>
<protein>
    <submittedName>
        <fullName evidence="2">Uncharacterized protein</fullName>
    </submittedName>
</protein>
<feature type="transmembrane region" description="Helical" evidence="1">
    <location>
        <begin position="247"/>
        <end position="263"/>
    </location>
</feature>